<evidence type="ECO:0000313" key="9">
    <source>
        <dbReference type="Proteomes" id="UP001189915"/>
    </source>
</evidence>
<feature type="compositionally biased region" description="Low complexity" evidence="4">
    <location>
        <begin position="619"/>
        <end position="629"/>
    </location>
</feature>
<organism evidence="8 9">
    <name type="scientific">Ralstonia wenshanensis</name>
    <dbReference type="NCBI Taxonomy" id="2842456"/>
    <lineage>
        <taxon>Bacteria</taxon>
        <taxon>Pseudomonadati</taxon>
        <taxon>Pseudomonadota</taxon>
        <taxon>Betaproteobacteria</taxon>
        <taxon>Burkholderiales</taxon>
        <taxon>Burkholderiaceae</taxon>
        <taxon>Ralstonia</taxon>
    </lineage>
</organism>
<feature type="domain" description="Gp5/Type VI secretion system Vgr protein OB-fold" evidence="5">
    <location>
        <begin position="421"/>
        <end position="479"/>
    </location>
</feature>
<dbReference type="Proteomes" id="UP001189915">
    <property type="component" value="Unassembled WGS sequence"/>
</dbReference>
<evidence type="ECO:0000259" key="5">
    <source>
        <dbReference type="Pfam" id="PF04717"/>
    </source>
</evidence>
<accession>A0AAD2EV45</accession>
<evidence type="ECO:0000313" key="8">
    <source>
        <dbReference type="EMBL" id="CAJ0704132.1"/>
    </source>
</evidence>
<dbReference type="RefSeq" id="WP_316871258.1">
    <property type="nucleotide sequence ID" value="NZ_CATWAF010000006.1"/>
</dbReference>
<comment type="caution">
    <text evidence="8">The sequence shown here is derived from an EMBL/GenBank/DDBJ whole genome shotgun (WGS) entry which is preliminary data.</text>
</comment>
<dbReference type="Pfam" id="PF04717">
    <property type="entry name" value="Phage_base_V"/>
    <property type="match status" value="1"/>
</dbReference>
<sequence>MEDFEYSPIPSRTVSVSGAALPTLQGQPTLVFSRLSGTDNLNELFEYDLELRTPDEHHAIYGPAADLDKRSLEGTEVTIKIELDGSGIGVEGRVGAGAREITGIVTQVRGPYLKGRHIAYRLTLRPWLWLATRRSDYKIYQDKNVVQIIDALLGNYIYPVEKRLDIRKYPNRVFQQQYGETDFAYFQRLTQEWGICWFIAHSEGRQRLVLTDSNSAFSPFPSAAYQTIHWQATPDRIDEEHAHEFELIDQLVSGEWRTSDYDFNKPRASLSIQDRDPRDTPHSMLSLYEYPGDHSQPTTGSNPWDEGKLIARIRMEEIRQHGLRGRGKGNLRAMVPGCTFHLTDFLEESANREYLIFGTQLRIEDVGEAAGTAQRWHCEVQFDVQPTNEIFRPVRTQRKPHMSGPLQARVVGPAGHPIHTDEYGRIRVQMPYDLYGDNDERSSCWVRVANTWAGHRYGAMHLPRVGQEVLVIGVHGDPDCLIATQRVYNRMNLPPWALPDMQALSGFSSEELPDGSGSGGGRHNKILADDTPGQPQAQIGSDFQSSELALGHIVAIPDWRGRKNKRGEGYELRTDAWGAMRASMGMLLTTYKRSHGDDYALSMGEMVDALQQAERQTEQLADAAQQVDAQDGEQKEIAQSIARQHTSLKGGGPLKEFTAPHLALTSPAGIATSTPGLTHLQSGTHLAISTGDNVSVAAGGGFFASMRRAWRVFVYEAGMRFVAAAGNINVQALKDSIHLLAKLEITATAERITIKAKQELQINGGGSYIRLTNGGIENGTEGAWTVHAASKNLTGPSSMPVELKPKQVCLECLLKAAARNAAVVPR</sequence>
<evidence type="ECO:0000256" key="3">
    <source>
        <dbReference type="ARBA" id="ARBA00022525"/>
    </source>
</evidence>
<proteinExistence type="inferred from homology"/>
<dbReference type="InterPro" id="IPR050708">
    <property type="entry name" value="T6SS_VgrG/RHS"/>
</dbReference>
<evidence type="ECO:0000256" key="2">
    <source>
        <dbReference type="ARBA" id="ARBA00005558"/>
    </source>
</evidence>
<dbReference type="Gene3D" id="2.40.50.230">
    <property type="entry name" value="Gp5 N-terminal domain"/>
    <property type="match status" value="1"/>
</dbReference>
<comment type="subcellular location">
    <subcellularLocation>
        <location evidence="1">Secreted</location>
    </subcellularLocation>
</comment>
<reference evidence="8 9" key="1">
    <citation type="submission" date="2023-07" db="EMBL/GenBank/DDBJ databases">
        <authorList>
            <person name="Peeters C."/>
        </authorList>
    </citation>
    <scope>NUCLEOTIDE SEQUENCE [LARGE SCALE GENOMIC DNA]</scope>
    <source>
        <strain evidence="8 9">LMG 18091</strain>
    </source>
</reference>
<name>A0AAD2EV45_9RALS</name>
<dbReference type="SUPFAM" id="SSF69255">
    <property type="entry name" value="gp5 N-terminal domain-like"/>
    <property type="match status" value="1"/>
</dbReference>
<evidence type="ECO:0000256" key="1">
    <source>
        <dbReference type="ARBA" id="ARBA00004613"/>
    </source>
</evidence>
<dbReference type="NCBIfam" id="TIGR01646">
    <property type="entry name" value="vgr_GE"/>
    <property type="match status" value="1"/>
</dbReference>
<evidence type="ECO:0000256" key="4">
    <source>
        <dbReference type="SAM" id="MobiDB-lite"/>
    </source>
</evidence>
<dbReference type="Gene3D" id="2.30.110.50">
    <property type="match status" value="1"/>
</dbReference>
<dbReference type="SUPFAM" id="SSF69279">
    <property type="entry name" value="Phage tail proteins"/>
    <property type="match status" value="2"/>
</dbReference>
<feature type="region of interest" description="Disordered" evidence="4">
    <location>
        <begin position="507"/>
        <end position="539"/>
    </location>
</feature>
<dbReference type="EMBL" id="CATWAF010000006">
    <property type="protein sequence ID" value="CAJ0704132.1"/>
    <property type="molecule type" value="Genomic_DNA"/>
</dbReference>
<dbReference type="Pfam" id="PF13296">
    <property type="entry name" value="T6SS_Vgr"/>
    <property type="match status" value="1"/>
</dbReference>
<evidence type="ECO:0000259" key="6">
    <source>
        <dbReference type="Pfam" id="PF10106"/>
    </source>
</evidence>
<protein>
    <recommendedName>
        <fullName evidence="10">Type VI secretion system tip protein VgrG</fullName>
    </recommendedName>
</protein>
<dbReference type="InterPro" id="IPR018769">
    <property type="entry name" value="VgrG2_DUF2345"/>
</dbReference>
<dbReference type="GO" id="GO:0005576">
    <property type="term" value="C:extracellular region"/>
    <property type="evidence" value="ECO:0007669"/>
    <property type="project" value="UniProtKB-SubCell"/>
</dbReference>
<feature type="region of interest" description="Disordered" evidence="4">
    <location>
        <begin position="615"/>
        <end position="637"/>
    </location>
</feature>
<dbReference type="AlphaFoldDB" id="A0AAD2EV45"/>
<dbReference type="InterPro" id="IPR028244">
    <property type="entry name" value="T6SS_Rhs_Vgr_dom"/>
</dbReference>
<dbReference type="InterPro" id="IPR017847">
    <property type="entry name" value="T6SS_RhsGE_Vgr_subset"/>
</dbReference>
<dbReference type="Pfam" id="PF10106">
    <property type="entry name" value="DUF2345"/>
    <property type="match status" value="1"/>
</dbReference>
<feature type="domain" description="Putative type VI secretion system Rhs element associated Vgr" evidence="7">
    <location>
        <begin position="519"/>
        <end position="624"/>
    </location>
</feature>
<dbReference type="PANTHER" id="PTHR32305:SF15">
    <property type="entry name" value="PROTEIN RHSA-RELATED"/>
    <property type="match status" value="1"/>
</dbReference>
<keyword evidence="3" id="KW-0964">Secreted</keyword>
<dbReference type="Gene3D" id="3.55.50.10">
    <property type="entry name" value="Baseplate protein-like domains"/>
    <property type="match status" value="1"/>
</dbReference>
<feature type="domain" description="DUF2345" evidence="6">
    <location>
        <begin position="650"/>
        <end position="797"/>
    </location>
</feature>
<dbReference type="InterPro" id="IPR037026">
    <property type="entry name" value="Vgr_OB-fold_dom_sf"/>
</dbReference>
<gene>
    <name evidence="8" type="ORF">LMG18091_04106</name>
</gene>
<dbReference type="InterPro" id="IPR006531">
    <property type="entry name" value="Gp5/Vgr_OB"/>
</dbReference>
<dbReference type="PANTHER" id="PTHR32305">
    <property type="match status" value="1"/>
</dbReference>
<dbReference type="Pfam" id="PF05954">
    <property type="entry name" value="Phage_GPD"/>
    <property type="match status" value="1"/>
</dbReference>
<dbReference type="SUPFAM" id="SSF69349">
    <property type="entry name" value="Phage fibre proteins"/>
    <property type="match status" value="1"/>
</dbReference>
<dbReference type="NCBIfam" id="TIGR03361">
    <property type="entry name" value="VI_Rhs_Vgr"/>
    <property type="match status" value="1"/>
</dbReference>
<evidence type="ECO:0008006" key="10">
    <source>
        <dbReference type="Google" id="ProtNLM"/>
    </source>
</evidence>
<dbReference type="InterPro" id="IPR006533">
    <property type="entry name" value="T6SS_Vgr_RhsGE"/>
</dbReference>
<evidence type="ECO:0000259" key="7">
    <source>
        <dbReference type="Pfam" id="PF13296"/>
    </source>
</evidence>
<dbReference type="Gene3D" id="4.10.220.110">
    <property type="match status" value="1"/>
</dbReference>
<keyword evidence="9" id="KW-1185">Reference proteome</keyword>
<comment type="similarity">
    <text evidence="2">Belongs to the VgrG protein family.</text>
</comment>